<dbReference type="GO" id="GO:0003844">
    <property type="term" value="F:1,4-alpha-glucan branching enzyme activity"/>
    <property type="evidence" value="ECO:0007669"/>
    <property type="project" value="UniProtKB-EC"/>
</dbReference>
<dbReference type="InterPro" id="IPR054169">
    <property type="entry name" value="GlgB_N"/>
</dbReference>
<evidence type="ECO:0000259" key="1">
    <source>
        <dbReference type="Pfam" id="PF22019"/>
    </source>
</evidence>
<evidence type="ECO:0000313" key="3">
    <source>
        <dbReference type="Proteomes" id="UP000278733"/>
    </source>
</evidence>
<dbReference type="Pfam" id="PF22019">
    <property type="entry name" value="GlgB_N"/>
    <property type="match status" value="1"/>
</dbReference>
<dbReference type="AlphaFoldDB" id="A0A3S4U947"/>
<reference evidence="2 3" key="1">
    <citation type="submission" date="2018-12" db="EMBL/GenBank/DDBJ databases">
        <authorList>
            <consortium name="Pathogen Informatics"/>
        </authorList>
    </citation>
    <scope>NUCLEOTIDE SEQUENCE [LARGE SCALE GENOMIC DNA]</scope>
    <source>
        <strain evidence="2 3">NCTC8284</strain>
    </source>
</reference>
<sequence length="89" mass="10070">MTTTITHSIIDSFFDATNGDPFATLGMHETEQGIEIRVLLPDADRVIVIDRESGEFVAELNCLDERGFFAAVMPNCHQFLFINYRFLGQ</sequence>
<protein>
    <submittedName>
        <fullName evidence="2">1,4-alpha-glucan-branching protein</fullName>
        <ecNumber evidence="2">2.4.1.18</ecNumber>
    </submittedName>
</protein>
<keyword evidence="2" id="KW-0328">Glycosyltransferase</keyword>
<feature type="domain" description="1,4-alpha-glucan branching enzyme GlgB N-terminal" evidence="1">
    <location>
        <begin position="8"/>
        <end position="85"/>
    </location>
</feature>
<dbReference type="KEGG" id="rpne:NCTC8284_03376"/>
<keyword evidence="2" id="KW-0808">Transferase</keyword>
<dbReference type="InterPro" id="IPR014756">
    <property type="entry name" value="Ig_E-set"/>
</dbReference>
<gene>
    <name evidence="2" type="primary">glgB_2</name>
    <name evidence="2" type="ORF">NCTC8284_03376</name>
</gene>
<name>A0A3S4U947_9PAST</name>
<dbReference type="Proteomes" id="UP000278733">
    <property type="component" value="Chromosome"/>
</dbReference>
<dbReference type="SUPFAM" id="SSF81296">
    <property type="entry name" value="E set domains"/>
    <property type="match status" value="1"/>
</dbReference>
<organism evidence="2 3">
    <name type="scientific">Rodentibacter pneumotropicus</name>
    <dbReference type="NCBI Taxonomy" id="758"/>
    <lineage>
        <taxon>Bacteria</taxon>
        <taxon>Pseudomonadati</taxon>
        <taxon>Pseudomonadota</taxon>
        <taxon>Gammaproteobacteria</taxon>
        <taxon>Pasteurellales</taxon>
        <taxon>Pasteurellaceae</taxon>
        <taxon>Rodentibacter</taxon>
    </lineage>
</organism>
<evidence type="ECO:0000313" key="2">
    <source>
        <dbReference type="EMBL" id="VEH68148.1"/>
    </source>
</evidence>
<proteinExistence type="predicted"/>
<dbReference type="EMBL" id="LR134405">
    <property type="protein sequence ID" value="VEH68148.1"/>
    <property type="molecule type" value="Genomic_DNA"/>
</dbReference>
<dbReference type="EC" id="2.4.1.18" evidence="2"/>
<accession>A0A3S4U947</accession>